<gene>
    <name evidence="5" type="ORF">EMO89_07490</name>
</gene>
<proteinExistence type="inferred from homology"/>
<dbReference type="EMBL" id="RZUI01000008">
    <property type="protein sequence ID" value="KAA8829955.1"/>
    <property type="molecule type" value="Genomic_DNA"/>
</dbReference>
<protein>
    <submittedName>
        <fullName evidence="5">Hsp20/alpha crystallin family protein</fullName>
    </submittedName>
</protein>
<dbReference type="OrthoDB" id="5242916at2"/>
<comment type="similarity">
    <text evidence="1 2">Belongs to the small heat shock protein (HSP20) family.</text>
</comment>
<evidence type="ECO:0000256" key="2">
    <source>
        <dbReference type="RuleBase" id="RU003616"/>
    </source>
</evidence>
<dbReference type="Pfam" id="PF00011">
    <property type="entry name" value="HSP20"/>
    <property type="match status" value="2"/>
</dbReference>
<dbReference type="AlphaFoldDB" id="A0A5M9ZR70"/>
<dbReference type="PROSITE" id="PS01031">
    <property type="entry name" value="SHSP"/>
    <property type="match status" value="1"/>
</dbReference>
<accession>A0A5M9ZR70</accession>
<dbReference type="Proteomes" id="UP000412028">
    <property type="component" value="Unassembled WGS sequence"/>
</dbReference>
<dbReference type="InterPro" id="IPR008978">
    <property type="entry name" value="HSP20-like_chaperone"/>
</dbReference>
<dbReference type="Gene3D" id="2.60.40.790">
    <property type="match status" value="1"/>
</dbReference>
<evidence type="ECO:0000256" key="1">
    <source>
        <dbReference type="PROSITE-ProRule" id="PRU00285"/>
    </source>
</evidence>
<dbReference type="InterPro" id="IPR031107">
    <property type="entry name" value="Small_HSP"/>
</dbReference>
<reference evidence="5 6" key="1">
    <citation type="journal article" date="2019" name="Syst. Appl. Microbiol.">
        <title>Characterization of Bifidobacterium species in feaces of the Egyptian fruit bat: Description of B. vespertilionis sp. nov. and B. rousetti sp. nov.</title>
        <authorList>
            <person name="Modesto M."/>
            <person name="Satti M."/>
            <person name="Watanabe K."/>
            <person name="Puglisi E."/>
            <person name="Morelli L."/>
            <person name="Huang C.-H."/>
            <person name="Liou J.-S."/>
            <person name="Miyashita M."/>
            <person name="Tamura T."/>
            <person name="Saito S."/>
            <person name="Mori K."/>
            <person name="Huang L."/>
            <person name="Sciavilla P."/>
            <person name="Sandri C."/>
            <person name="Spiezio C."/>
            <person name="Vitali F."/>
            <person name="Cavalieri D."/>
            <person name="Perpetuini G."/>
            <person name="Tofalo R."/>
            <person name="Bonetti A."/>
            <person name="Arita M."/>
            <person name="Mattarelli P."/>
        </authorList>
    </citation>
    <scope>NUCLEOTIDE SEQUENCE [LARGE SCALE GENOMIC DNA]</scope>
    <source>
        <strain evidence="5 6">RST7</strain>
    </source>
</reference>
<organism evidence="5 6">
    <name type="scientific">Bifidobacterium tissieri</name>
    <dbReference type="NCBI Taxonomy" id="1630162"/>
    <lineage>
        <taxon>Bacteria</taxon>
        <taxon>Bacillati</taxon>
        <taxon>Actinomycetota</taxon>
        <taxon>Actinomycetes</taxon>
        <taxon>Bifidobacteriales</taxon>
        <taxon>Bifidobacteriaceae</taxon>
        <taxon>Bifidobacterium</taxon>
    </lineage>
</organism>
<evidence type="ECO:0000259" key="4">
    <source>
        <dbReference type="PROSITE" id="PS01031"/>
    </source>
</evidence>
<feature type="compositionally biased region" description="Low complexity" evidence="3">
    <location>
        <begin position="118"/>
        <end position="127"/>
    </location>
</feature>
<feature type="region of interest" description="Disordered" evidence="3">
    <location>
        <begin position="118"/>
        <end position="138"/>
    </location>
</feature>
<sequence>MAMFPALMNDMMFSDLFDDPFFASWRGDRNARPAGSDMAPMSGMNGMMTTNMMNTDVRDMGDSYKVDIDMPGFAKDQINVELKDGYLTVSAHNSSNSSDSNCDSCNCASDANANTTADHASANASDTQASASGSQNADEGKWLRRERYYGSCSRSFYVGEDMKEADIHAKFENGTLTLTLPKQEAQPAVEQKHTIAIEG</sequence>
<feature type="domain" description="SHSP" evidence="4">
    <location>
        <begin position="46"/>
        <end position="198"/>
    </location>
</feature>
<evidence type="ECO:0000256" key="3">
    <source>
        <dbReference type="SAM" id="MobiDB-lite"/>
    </source>
</evidence>
<dbReference type="RefSeq" id="WP_150381540.1">
    <property type="nucleotide sequence ID" value="NZ_RZUI01000008.1"/>
</dbReference>
<feature type="compositionally biased region" description="Polar residues" evidence="3">
    <location>
        <begin position="128"/>
        <end position="137"/>
    </location>
</feature>
<evidence type="ECO:0000313" key="5">
    <source>
        <dbReference type="EMBL" id="KAA8829955.1"/>
    </source>
</evidence>
<dbReference type="CDD" id="cd06471">
    <property type="entry name" value="ACD_LpsHSP_like"/>
    <property type="match status" value="1"/>
</dbReference>
<comment type="caution">
    <text evidence="5">The sequence shown here is derived from an EMBL/GenBank/DDBJ whole genome shotgun (WGS) entry which is preliminary data.</text>
</comment>
<dbReference type="InterPro" id="IPR002068">
    <property type="entry name" value="A-crystallin/Hsp20_dom"/>
</dbReference>
<name>A0A5M9ZR70_9BIFI</name>
<dbReference type="SUPFAM" id="SSF49764">
    <property type="entry name" value="HSP20-like chaperones"/>
    <property type="match status" value="1"/>
</dbReference>
<dbReference type="PANTHER" id="PTHR11527">
    <property type="entry name" value="HEAT-SHOCK PROTEIN 20 FAMILY MEMBER"/>
    <property type="match status" value="1"/>
</dbReference>
<evidence type="ECO:0000313" key="6">
    <source>
        <dbReference type="Proteomes" id="UP000412028"/>
    </source>
</evidence>